<dbReference type="InterPro" id="IPR020843">
    <property type="entry name" value="ER"/>
</dbReference>
<keyword evidence="3 5" id="KW-0862">Zinc</keyword>
<dbReference type="InterPro" id="IPR036291">
    <property type="entry name" value="NAD(P)-bd_dom_sf"/>
</dbReference>
<dbReference type="InterPro" id="IPR002328">
    <property type="entry name" value="ADH_Zn_CS"/>
</dbReference>
<dbReference type="InterPro" id="IPR013154">
    <property type="entry name" value="ADH-like_N"/>
</dbReference>
<dbReference type="PROSITE" id="PS00059">
    <property type="entry name" value="ADH_ZINC"/>
    <property type="match status" value="1"/>
</dbReference>
<dbReference type="InterPro" id="IPR013149">
    <property type="entry name" value="ADH-like_C"/>
</dbReference>
<evidence type="ECO:0000259" key="7">
    <source>
        <dbReference type="SMART" id="SM00829"/>
    </source>
</evidence>
<feature type="domain" description="Enoyl reductase (ER)" evidence="7">
    <location>
        <begin position="7"/>
        <end position="344"/>
    </location>
</feature>
<dbReference type="OrthoDB" id="5295340at2"/>
<dbReference type="STRING" id="1449350.OCH239_18535"/>
<dbReference type="FunFam" id="3.40.50.720:FF:000022">
    <property type="entry name" value="Cinnamyl alcohol dehydrogenase"/>
    <property type="match status" value="1"/>
</dbReference>
<evidence type="ECO:0000256" key="1">
    <source>
        <dbReference type="ARBA" id="ARBA00001947"/>
    </source>
</evidence>
<keyword evidence="4" id="KW-0560">Oxidoreductase</keyword>
<dbReference type="Pfam" id="PF00107">
    <property type="entry name" value="ADH_zinc_N"/>
    <property type="match status" value="1"/>
</dbReference>
<reference evidence="8 9" key="1">
    <citation type="submission" date="2014-01" db="EMBL/GenBank/DDBJ databases">
        <title>Roseivivax halodurans JCM 10272 Genome Sequencing.</title>
        <authorList>
            <person name="Lai Q."/>
            <person name="Li G."/>
            <person name="Shao Z."/>
        </authorList>
    </citation>
    <scope>NUCLEOTIDE SEQUENCE [LARGE SCALE GENOMIC DNA]</scope>
    <source>
        <strain evidence="8 9">JCM 10272</strain>
    </source>
</reference>
<dbReference type="GO" id="GO:0008106">
    <property type="term" value="F:alcohol dehydrogenase (NADP+) activity"/>
    <property type="evidence" value="ECO:0007669"/>
    <property type="project" value="UniProtKB-ARBA"/>
</dbReference>
<dbReference type="Pfam" id="PF08240">
    <property type="entry name" value="ADH_N"/>
    <property type="match status" value="1"/>
</dbReference>
<evidence type="ECO:0000256" key="5">
    <source>
        <dbReference type="RuleBase" id="RU361277"/>
    </source>
</evidence>
<gene>
    <name evidence="8" type="ORF">OCH239_18535</name>
</gene>
<comment type="caution">
    <text evidence="8">The sequence shown here is derived from an EMBL/GenBank/DDBJ whole genome shotgun (WGS) entry which is preliminary data.</text>
</comment>
<dbReference type="Gene3D" id="3.90.180.10">
    <property type="entry name" value="Medium-chain alcohol dehydrogenases, catalytic domain"/>
    <property type="match status" value="1"/>
</dbReference>
<dbReference type="Proteomes" id="UP000022447">
    <property type="component" value="Unassembled WGS sequence"/>
</dbReference>
<evidence type="ECO:0000256" key="2">
    <source>
        <dbReference type="ARBA" id="ARBA00022723"/>
    </source>
</evidence>
<comment type="similarity">
    <text evidence="5">Belongs to the zinc-containing alcohol dehydrogenase family.</text>
</comment>
<dbReference type="eggNOG" id="COG1064">
    <property type="taxonomic scope" value="Bacteria"/>
</dbReference>
<sequence length="374" mass="39933">MDVLGYGTFDATSRLGPIVFNQPEAREGEVEIEITHCGVCHSDLHQARNDWGNTVWPCIPGHEIVGIVRKTGPGVTAYKEGDRVGVGCMINSCQSCGPCEAHDEQYCEGPVSATLTYNGTKIPSGVNTYGGYTETIVVREEFVLRIPDAIDSAAAAPILCAGITVYAPMKEFGLKPGHTVAVAGVGGLGHMAVQIAKALGATVVAFSRSEKKRAEILEMGADKVVDPTDEDAMEAEAGSVDLMINTIPVPFDIAPYLSLMRHDGRLQIVGNMIELEAFSPGPMVFNRITIGGSLIGGIKDTQEVLDLCAEHGIAPAIQMIGIDDVNDALDSLEQGGIGHFRHVIDMRSLRDSRESMSQNASRAEEPVRFQPEAG</sequence>
<proteinExistence type="inferred from homology"/>
<dbReference type="CDD" id="cd05283">
    <property type="entry name" value="CAD1"/>
    <property type="match status" value="1"/>
</dbReference>
<name>X7EGP5_9RHOB</name>
<dbReference type="SMART" id="SM00829">
    <property type="entry name" value="PKS_ER"/>
    <property type="match status" value="1"/>
</dbReference>
<evidence type="ECO:0000256" key="3">
    <source>
        <dbReference type="ARBA" id="ARBA00022833"/>
    </source>
</evidence>
<evidence type="ECO:0000313" key="8">
    <source>
        <dbReference type="EMBL" id="ETX15269.1"/>
    </source>
</evidence>
<comment type="cofactor">
    <cofactor evidence="1 5">
        <name>Zn(2+)</name>
        <dbReference type="ChEBI" id="CHEBI:29105"/>
    </cofactor>
</comment>
<dbReference type="EMBL" id="JALZ01000006">
    <property type="protein sequence ID" value="ETX15269.1"/>
    <property type="molecule type" value="Genomic_DNA"/>
</dbReference>
<dbReference type="AlphaFoldDB" id="X7EGP5"/>
<accession>X7EGP5</accession>
<dbReference type="GO" id="GO:0008270">
    <property type="term" value="F:zinc ion binding"/>
    <property type="evidence" value="ECO:0007669"/>
    <property type="project" value="InterPro"/>
</dbReference>
<dbReference type="SUPFAM" id="SSF51735">
    <property type="entry name" value="NAD(P)-binding Rossmann-fold domains"/>
    <property type="match status" value="1"/>
</dbReference>
<keyword evidence="9" id="KW-1185">Reference proteome</keyword>
<dbReference type="PANTHER" id="PTHR42683">
    <property type="entry name" value="ALDEHYDE REDUCTASE"/>
    <property type="match status" value="1"/>
</dbReference>
<protein>
    <submittedName>
        <fullName evidence="8">Alcohol dehydrogenase</fullName>
    </submittedName>
</protein>
<dbReference type="SUPFAM" id="SSF50129">
    <property type="entry name" value="GroES-like"/>
    <property type="match status" value="1"/>
</dbReference>
<keyword evidence="2 5" id="KW-0479">Metal-binding</keyword>
<evidence type="ECO:0000256" key="6">
    <source>
        <dbReference type="SAM" id="MobiDB-lite"/>
    </source>
</evidence>
<evidence type="ECO:0000256" key="4">
    <source>
        <dbReference type="ARBA" id="ARBA00023002"/>
    </source>
</evidence>
<dbReference type="InterPro" id="IPR011032">
    <property type="entry name" value="GroES-like_sf"/>
</dbReference>
<evidence type="ECO:0000313" key="9">
    <source>
        <dbReference type="Proteomes" id="UP000022447"/>
    </source>
</evidence>
<organism evidence="8 9">
    <name type="scientific">Roseivivax halodurans JCM 10272</name>
    <dbReference type="NCBI Taxonomy" id="1449350"/>
    <lineage>
        <taxon>Bacteria</taxon>
        <taxon>Pseudomonadati</taxon>
        <taxon>Pseudomonadota</taxon>
        <taxon>Alphaproteobacteria</taxon>
        <taxon>Rhodobacterales</taxon>
        <taxon>Roseobacteraceae</taxon>
        <taxon>Roseivivax</taxon>
    </lineage>
</organism>
<dbReference type="InterPro" id="IPR047109">
    <property type="entry name" value="CAD-like"/>
</dbReference>
<dbReference type="RefSeq" id="WP_037260859.1">
    <property type="nucleotide sequence ID" value="NZ_JALZ01000006.1"/>
</dbReference>
<dbReference type="Gene3D" id="3.40.50.720">
    <property type="entry name" value="NAD(P)-binding Rossmann-like Domain"/>
    <property type="match status" value="1"/>
</dbReference>
<feature type="region of interest" description="Disordered" evidence="6">
    <location>
        <begin position="351"/>
        <end position="374"/>
    </location>
</feature>
<dbReference type="PATRIC" id="fig|1449350.3.peg.1709"/>